<reference evidence="2 3" key="1">
    <citation type="journal article" date="2019" name="Commun. Biol.">
        <title>The bagworm genome reveals a unique fibroin gene that provides high tensile strength.</title>
        <authorList>
            <person name="Kono N."/>
            <person name="Nakamura H."/>
            <person name="Ohtoshi R."/>
            <person name="Tomita M."/>
            <person name="Numata K."/>
            <person name="Arakawa K."/>
        </authorList>
    </citation>
    <scope>NUCLEOTIDE SEQUENCE [LARGE SCALE GENOMIC DNA]</scope>
</reference>
<evidence type="ECO:0000256" key="1">
    <source>
        <dbReference type="SAM" id="MobiDB-lite"/>
    </source>
</evidence>
<dbReference type="AlphaFoldDB" id="A0A4C1ZKD2"/>
<comment type="caution">
    <text evidence="2">The sequence shown here is derived from an EMBL/GenBank/DDBJ whole genome shotgun (WGS) entry which is preliminary data.</text>
</comment>
<feature type="region of interest" description="Disordered" evidence="1">
    <location>
        <begin position="70"/>
        <end position="90"/>
    </location>
</feature>
<gene>
    <name evidence="2" type="ORF">EVAR_60302_1</name>
</gene>
<evidence type="ECO:0000313" key="2">
    <source>
        <dbReference type="EMBL" id="GBP89341.1"/>
    </source>
</evidence>
<keyword evidence="3" id="KW-1185">Reference proteome</keyword>
<sequence length="90" mass="10469">MEIKCKKLSDQRDHLQVLVSGMDDCSNQYEQRLLQIQAFQEELHSRHIKTKQMSNAVHADVPHARRCTIEQFASPRSDAPPRNARQVKML</sequence>
<protein>
    <submittedName>
        <fullName evidence="2">Uncharacterized protein</fullName>
    </submittedName>
</protein>
<organism evidence="2 3">
    <name type="scientific">Eumeta variegata</name>
    <name type="common">Bagworm moth</name>
    <name type="synonym">Eumeta japonica</name>
    <dbReference type="NCBI Taxonomy" id="151549"/>
    <lineage>
        <taxon>Eukaryota</taxon>
        <taxon>Metazoa</taxon>
        <taxon>Ecdysozoa</taxon>
        <taxon>Arthropoda</taxon>
        <taxon>Hexapoda</taxon>
        <taxon>Insecta</taxon>
        <taxon>Pterygota</taxon>
        <taxon>Neoptera</taxon>
        <taxon>Endopterygota</taxon>
        <taxon>Lepidoptera</taxon>
        <taxon>Glossata</taxon>
        <taxon>Ditrysia</taxon>
        <taxon>Tineoidea</taxon>
        <taxon>Psychidae</taxon>
        <taxon>Oiketicinae</taxon>
        <taxon>Eumeta</taxon>
    </lineage>
</organism>
<proteinExistence type="predicted"/>
<evidence type="ECO:0000313" key="3">
    <source>
        <dbReference type="Proteomes" id="UP000299102"/>
    </source>
</evidence>
<dbReference type="Proteomes" id="UP000299102">
    <property type="component" value="Unassembled WGS sequence"/>
</dbReference>
<name>A0A4C1ZKD2_EUMVA</name>
<accession>A0A4C1ZKD2</accession>
<dbReference type="EMBL" id="BGZK01001994">
    <property type="protein sequence ID" value="GBP89341.1"/>
    <property type="molecule type" value="Genomic_DNA"/>
</dbReference>